<evidence type="ECO:0000256" key="2">
    <source>
        <dbReference type="SAM" id="MobiDB-lite"/>
    </source>
</evidence>
<dbReference type="OrthoDB" id="5578990at2759"/>
<keyword evidence="1" id="KW-0175">Coiled coil</keyword>
<dbReference type="Proteomes" id="UP001139887">
    <property type="component" value="Unassembled WGS sequence"/>
</dbReference>
<dbReference type="EMBL" id="JANBUW010000082">
    <property type="protein sequence ID" value="KAJ2849376.1"/>
    <property type="molecule type" value="Genomic_DNA"/>
</dbReference>
<protein>
    <submittedName>
        <fullName evidence="3">Uncharacterized protein</fullName>
    </submittedName>
</protein>
<organism evidence="3 4">
    <name type="scientific">Coemansia brasiliensis</name>
    <dbReference type="NCBI Taxonomy" id="2650707"/>
    <lineage>
        <taxon>Eukaryota</taxon>
        <taxon>Fungi</taxon>
        <taxon>Fungi incertae sedis</taxon>
        <taxon>Zoopagomycota</taxon>
        <taxon>Kickxellomycotina</taxon>
        <taxon>Kickxellomycetes</taxon>
        <taxon>Kickxellales</taxon>
        <taxon>Kickxellaceae</taxon>
        <taxon>Coemansia</taxon>
    </lineage>
</organism>
<feature type="compositionally biased region" description="Polar residues" evidence="2">
    <location>
        <begin position="123"/>
        <end position="150"/>
    </location>
</feature>
<reference evidence="3" key="1">
    <citation type="submission" date="2022-07" db="EMBL/GenBank/DDBJ databases">
        <title>Phylogenomic reconstructions and comparative analyses of Kickxellomycotina fungi.</title>
        <authorList>
            <person name="Reynolds N.K."/>
            <person name="Stajich J.E."/>
            <person name="Barry K."/>
            <person name="Grigoriev I.V."/>
            <person name="Crous P."/>
            <person name="Smith M.E."/>
        </authorList>
    </citation>
    <scope>NUCLEOTIDE SEQUENCE</scope>
    <source>
        <strain evidence="3">NRRL 1566</strain>
    </source>
</reference>
<feature type="compositionally biased region" description="Polar residues" evidence="2">
    <location>
        <begin position="96"/>
        <end position="109"/>
    </location>
</feature>
<dbReference type="AlphaFoldDB" id="A0A9W8LXX3"/>
<proteinExistence type="predicted"/>
<accession>A0A9W8LXX3</accession>
<keyword evidence="4" id="KW-1185">Reference proteome</keyword>
<sequence>MDVSQTATIGRSHRGLDSIRDIQAMLAQTSFEDDDTKEASSASSSDIEDIDSETAMNTVYNLLTELGDLNRSNRRTAELLAEKFSVLQAQVSRAESLNSDEASQQQGTCAESVISLPRGPPDSVSQTGSPRSESTFHTPPNTIGSTQSVRLESPAFVPRSITPILTEGYMQTDMTSSHIAELKSSALKLEEENQMLRQNIKMLVQSVREQQEMAKEYEATLARSLKALRLAAFDSHLQISEVQDKYRELLASEVSLNRKLQSENSDLKHALNSAAAAIKSTLADDSDSCSLSDNVSDT</sequence>
<gene>
    <name evidence="3" type="ORF">IWW36_002667</name>
</gene>
<evidence type="ECO:0000313" key="4">
    <source>
        <dbReference type="Proteomes" id="UP001139887"/>
    </source>
</evidence>
<comment type="caution">
    <text evidence="3">The sequence shown here is derived from an EMBL/GenBank/DDBJ whole genome shotgun (WGS) entry which is preliminary data.</text>
</comment>
<evidence type="ECO:0000313" key="3">
    <source>
        <dbReference type="EMBL" id="KAJ2849376.1"/>
    </source>
</evidence>
<feature type="region of interest" description="Disordered" evidence="2">
    <location>
        <begin position="30"/>
        <end position="50"/>
    </location>
</feature>
<name>A0A9W8LXX3_9FUNG</name>
<feature type="coiled-coil region" evidence="1">
    <location>
        <begin position="179"/>
        <end position="227"/>
    </location>
</feature>
<feature type="region of interest" description="Disordered" evidence="2">
    <location>
        <begin position="96"/>
        <end position="150"/>
    </location>
</feature>
<evidence type="ECO:0000256" key="1">
    <source>
        <dbReference type="SAM" id="Coils"/>
    </source>
</evidence>